<organism evidence="2 3">
    <name type="scientific">Streptomyces fagopyri</name>
    <dbReference type="NCBI Taxonomy" id="2662397"/>
    <lineage>
        <taxon>Bacteria</taxon>
        <taxon>Bacillati</taxon>
        <taxon>Actinomycetota</taxon>
        <taxon>Actinomycetes</taxon>
        <taxon>Kitasatosporales</taxon>
        <taxon>Streptomycetaceae</taxon>
        <taxon>Streptomyces</taxon>
    </lineage>
</organism>
<evidence type="ECO:0000256" key="1">
    <source>
        <dbReference type="SAM" id="SignalP"/>
    </source>
</evidence>
<sequence>MLIRSVGAVFTGALALSASAVSAPVAHATETGVIIQKLSVNGGKPIVLGTSQTESFTISVTASDDSGISKDLAFLGIDREVGNDYWSYHGTPKCTAVNATTSTCTLTFKLDSGWGVPRNALAGKWDVTVQLQSKDGDFYNNGGATKHSVLRRSTLSVNAAPEPVSKGKPITVTGKLARANWDKRVYAGYTNQPVKLQFRKAGTTTYKTVKTVNTNSTGNLSTKVTAAADGYWRWSFAGTSTTPAVNAAGDYVDVR</sequence>
<feature type="chain" id="PRO_5025030390" description="Calcium-binding protein" evidence="1">
    <location>
        <begin position="29"/>
        <end position="255"/>
    </location>
</feature>
<dbReference type="Proteomes" id="UP000326179">
    <property type="component" value="Chromosome"/>
</dbReference>
<keyword evidence="3" id="KW-1185">Reference proteome</keyword>
<proteinExistence type="predicted"/>
<feature type="signal peptide" evidence="1">
    <location>
        <begin position="1"/>
        <end position="28"/>
    </location>
</feature>
<accession>A0A5Q0L5G0</accession>
<dbReference type="KEGG" id="sfy:GFH48_00300"/>
<dbReference type="RefSeq" id="WP_153286287.1">
    <property type="nucleotide sequence ID" value="NZ_CP045643.1"/>
</dbReference>
<gene>
    <name evidence="2" type="ORF">GFH48_00300</name>
</gene>
<keyword evidence="1" id="KW-0732">Signal</keyword>
<dbReference type="EMBL" id="CP045643">
    <property type="protein sequence ID" value="QFZ71919.1"/>
    <property type="molecule type" value="Genomic_DNA"/>
</dbReference>
<evidence type="ECO:0000313" key="3">
    <source>
        <dbReference type="Proteomes" id="UP000326179"/>
    </source>
</evidence>
<dbReference type="AlphaFoldDB" id="A0A5Q0L5G0"/>
<evidence type="ECO:0000313" key="2">
    <source>
        <dbReference type="EMBL" id="QFZ71919.1"/>
    </source>
</evidence>
<evidence type="ECO:0008006" key="4">
    <source>
        <dbReference type="Google" id="ProtNLM"/>
    </source>
</evidence>
<protein>
    <recommendedName>
        <fullName evidence="4">Calcium-binding protein</fullName>
    </recommendedName>
</protein>
<reference evidence="2 3" key="1">
    <citation type="submission" date="2019-10" db="EMBL/GenBank/DDBJ databases">
        <title>A novel species.</title>
        <authorList>
            <person name="Gao J."/>
        </authorList>
    </citation>
    <scope>NUCLEOTIDE SEQUENCE [LARGE SCALE GENOMIC DNA]</scope>
    <source>
        <strain evidence="2 3">QMT-28</strain>
    </source>
</reference>
<name>A0A5Q0L5G0_9ACTN</name>